<keyword evidence="2" id="KW-1185">Reference proteome</keyword>
<accession>A0A919YDS6</accession>
<evidence type="ECO:0008006" key="3">
    <source>
        <dbReference type="Google" id="ProtNLM"/>
    </source>
</evidence>
<gene>
    <name evidence="1" type="ORF">J34TS1_36060</name>
</gene>
<protein>
    <recommendedName>
        <fullName evidence="3">Bacteriophage SP-beta YorD domain-containing protein</fullName>
    </recommendedName>
</protein>
<dbReference type="AlphaFoldDB" id="A0A919YDS6"/>
<comment type="caution">
    <text evidence="1">The sequence shown here is derived from an EMBL/GenBank/DDBJ whole genome shotgun (WGS) entry which is preliminary data.</text>
</comment>
<proteinExistence type="predicted"/>
<dbReference type="Proteomes" id="UP000682811">
    <property type="component" value="Unassembled WGS sequence"/>
</dbReference>
<sequence>MREIKPLGRRFFWVKITGNIVAQRGEMSAGIESTKEEDFAVYQLLQGLDPDAIEMTTFEPGQYADDFAKAKGWCFDPETKQIQFLYPDPDDPDNPVPVPQPPLTEQVKKLQEENTLLKAQNSALSDRADFIEDCMAEMAQKIYQ</sequence>
<dbReference type="EMBL" id="BORT01000016">
    <property type="protein sequence ID" value="GIO48841.1"/>
    <property type="molecule type" value="Genomic_DNA"/>
</dbReference>
<name>A0A919YDS6_9BACL</name>
<reference evidence="1 2" key="1">
    <citation type="submission" date="2021-03" db="EMBL/GenBank/DDBJ databases">
        <title>Antimicrobial resistance genes in bacteria isolated from Japanese honey, and their potential for conferring macrolide and lincosamide resistance in the American foulbrood pathogen Paenibacillus larvae.</title>
        <authorList>
            <person name="Okamoto M."/>
            <person name="Kumagai M."/>
            <person name="Kanamori H."/>
            <person name="Takamatsu D."/>
        </authorList>
    </citation>
    <scope>NUCLEOTIDE SEQUENCE [LARGE SCALE GENOMIC DNA]</scope>
    <source>
        <strain evidence="1 2">J34TS1</strain>
    </source>
</reference>
<organism evidence="1 2">
    <name type="scientific">Paenibacillus azoreducens</name>
    <dbReference type="NCBI Taxonomy" id="116718"/>
    <lineage>
        <taxon>Bacteria</taxon>
        <taxon>Bacillati</taxon>
        <taxon>Bacillota</taxon>
        <taxon>Bacilli</taxon>
        <taxon>Bacillales</taxon>
        <taxon>Paenibacillaceae</taxon>
        <taxon>Paenibacillus</taxon>
    </lineage>
</organism>
<dbReference type="RefSeq" id="WP_212979453.1">
    <property type="nucleotide sequence ID" value="NZ_AP025343.1"/>
</dbReference>
<evidence type="ECO:0000313" key="2">
    <source>
        <dbReference type="Proteomes" id="UP000682811"/>
    </source>
</evidence>
<evidence type="ECO:0000313" key="1">
    <source>
        <dbReference type="EMBL" id="GIO48841.1"/>
    </source>
</evidence>